<feature type="transmembrane region" description="Helical" evidence="5">
    <location>
        <begin position="138"/>
        <end position="155"/>
    </location>
</feature>
<feature type="transmembrane region" description="Helical" evidence="5">
    <location>
        <begin position="9"/>
        <end position="33"/>
    </location>
</feature>
<feature type="transmembrane region" description="Helical" evidence="5">
    <location>
        <begin position="161"/>
        <end position="179"/>
    </location>
</feature>
<dbReference type="GO" id="GO:0034040">
    <property type="term" value="F:ATPase-coupled lipid transmembrane transporter activity"/>
    <property type="evidence" value="ECO:0007669"/>
    <property type="project" value="TreeGrafter"/>
</dbReference>
<dbReference type="AlphaFoldDB" id="A0A382ENQ2"/>
<dbReference type="SUPFAM" id="SSF52540">
    <property type="entry name" value="P-loop containing nucleoside triphosphate hydrolases"/>
    <property type="match status" value="1"/>
</dbReference>
<dbReference type="Gene3D" id="3.40.50.300">
    <property type="entry name" value="P-loop containing nucleotide triphosphate hydrolases"/>
    <property type="match status" value="1"/>
</dbReference>
<evidence type="ECO:0000256" key="3">
    <source>
        <dbReference type="ARBA" id="ARBA00022989"/>
    </source>
</evidence>
<sequence length="476" mass="52939">MAFRHRIRLLLGYVTIVIAVGLSLVIPLTFRAAINKLVAFEDGVITTIDDTEVSALVILGLILLAASVTRGFVDFARTYCTDSLSQKVAYDVRSAMYDKLQHMSFAYHDKEHTGNLMSKVTSDVEAIRRYVNMGMVRGLEVPLRVIAIVTLMITVNWQLTLLSLVFLPFLVVKSSFVIVRLRAMWLHVQEVMGELVTILQENLSGIHVVKAFASEEYEKNKYAIKAEELRREYYGNERLQQSTTAWLTLYFTLALGLVLWFGGMELMRGDLDPGGFAAFLLLMNQLTFPIRMTPQIIGSYSRAISSGRRIFEVLDAQSPVVENPDAAEMPRSQGHVRFEDVSFSYDPRIPALKHLDVSAAPGSITAILGAPGSGKTTIINLLPRFYEVTQGRISIDNQDIRDVTLSSLRRNVGIVQQDIFLFNATIQDNIAYGVSSASKEDVIAASKVAQLHDHIMSLPHGYDTWVGERGTTLSGG</sequence>
<dbReference type="GO" id="GO:0016887">
    <property type="term" value="F:ATP hydrolysis activity"/>
    <property type="evidence" value="ECO:0007669"/>
    <property type="project" value="InterPro"/>
</dbReference>
<dbReference type="EMBL" id="UINC01045167">
    <property type="protein sequence ID" value="SVB51593.1"/>
    <property type="molecule type" value="Genomic_DNA"/>
</dbReference>
<dbReference type="GO" id="GO:0016020">
    <property type="term" value="C:membrane"/>
    <property type="evidence" value="ECO:0007669"/>
    <property type="project" value="UniProtKB-SubCell"/>
</dbReference>
<dbReference type="CDD" id="cd18542">
    <property type="entry name" value="ABC_6TM_YknU_like"/>
    <property type="match status" value="1"/>
</dbReference>
<dbReference type="GO" id="GO:0140359">
    <property type="term" value="F:ABC-type transporter activity"/>
    <property type="evidence" value="ECO:0007669"/>
    <property type="project" value="InterPro"/>
</dbReference>
<dbReference type="Pfam" id="PF00664">
    <property type="entry name" value="ABC_membrane"/>
    <property type="match status" value="1"/>
</dbReference>
<dbReference type="Pfam" id="PF00005">
    <property type="entry name" value="ABC_tran"/>
    <property type="match status" value="1"/>
</dbReference>
<dbReference type="InterPro" id="IPR039421">
    <property type="entry name" value="Type_1_exporter"/>
</dbReference>
<name>A0A382ENQ2_9ZZZZ</name>
<evidence type="ECO:0000259" key="6">
    <source>
        <dbReference type="PROSITE" id="PS50929"/>
    </source>
</evidence>
<evidence type="ECO:0000256" key="2">
    <source>
        <dbReference type="ARBA" id="ARBA00022692"/>
    </source>
</evidence>
<feature type="domain" description="ABC transmembrane type-1" evidence="6">
    <location>
        <begin position="10"/>
        <end position="302"/>
    </location>
</feature>
<reference evidence="7" key="1">
    <citation type="submission" date="2018-05" db="EMBL/GenBank/DDBJ databases">
        <authorList>
            <person name="Lanie J.A."/>
            <person name="Ng W.-L."/>
            <person name="Kazmierczak K.M."/>
            <person name="Andrzejewski T.M."/>
            <person name="Davidsen T.M."/>
            <person name="Wayne K.J."/>
            <person name="Tettelin H."/>
            <person name="Glass J.I."/>
            <person name="Rusch D."/>
            <person name="Podicherti R."/>
            <person name="Tsui H.-C.T."/>
            <person name="Winkler M.E."/>
        </authorList>
    </citation>
    <scope>NUCLEOTIDE SEQUENCE</scope>
</reference>
<protein>
    <recommendedName>
        <fullName evidence="6">ABC transmembrane type-1 domain-containing protein</fullName>
    </recommendedName>
</protein>
<dbReference type="InterPro" id="IPR003439">
    <property type="entry name" value="ABC_transporter-like_ATP-bd"/>
</dbReference>
<evidence type="ECO:0000256" key="1">
    <source>
        <dbReference type="ARBA" id="ARBA00004141"/>
    </source>
</evidence>
<dbReference type="SUPFAM" id="SSF90123">
    <property type="entry name" value="ABC transporter transmembrane region"/>
    <property type="match status" value="1"/>
</dbReference>
<evidence type="ECO:0000256" key="4">
    <source>
        <dbReference type="ARBA" id="ARBA00023136"/>
    </source>
</evidence>
<organism evidence="7">
    <name type="scientific">marine metagenome</name>
    <dbReference type="NCBI Taxonomy" id="408172"/>
    <lineage>
        <taxon>unclassified sequences</taxon>
        <taxon>metagenomes</taxon>
        <taxon>ecological metagenomes</taxon>
    </lineage>
</organism>
<feature type="non-terminal residue" evidence="7">
    <location>
        <position position="476"/>
    </location>
</feature>
<dbReference type="PANTHER" id="PTHR24221">
    <property type="entry name" value="ATP-BINDING CASSETTE SUB-FAMILY B"/>
    <property type="match status" value="1"/>
</dbReference>
<gene>
    <name evidence="7" type="ORF">METZ01_LOCUS204447</name>
</gene>
<feature type="transmembrane region" description="Helical" evidence="5">
    <location>
        <begin position="244"/>
        <end position="262"/>
    </location>
</feature>
<keyword evidence="4 5" id="KW-0472">Membrane</keyword>
<dbReference type="InterPro" id="IPR036640">
    <property type="entry name" value="ABC1_TM_sf"/>
</dbReference>
<keyword evidence="2 5" id="KW-0812">Transmembrane</keyword>
<evidence type="ECO:0000256" key="5">
    <source>
        <dbReference type="SAM" id="Phobius"/>
    </source>
</evidence>
<feature type="transmembrane region" description="Helical" evidence="5">
    <location>
        <begin position="53"/>
        <end position="73"/>
    </location>
</feature>
<keyword evidence="3 5" id="KW-1133">Transmembrane helix</keyword>
<dbReference type="PROSITE" id="PS50929">
    <property type="entry name" value="ABC_TM1F"/>
    <property type="match status" value="1"/>
</dbReference>
<dbReference type="PANTHER" id="PTHR24221:SF654">
    <property type="entry name" value="ATP-BINDING CASSETTE SUB-FAMILY B MEMBER 6"/>
    <property type="match status" value="1"/>
</dbReference>
<comment type="subcellular location">
    <subcellularLocation>
        <location evidence="1">Membrane</location>
        <topology evidence="1">Multi-pass membrane protein</topology>
    </subcellularLocation>
</comment>
<accession>A0A382ENQ2</accession>
<dbReference type="Gene3D" id="1.20.1560.10">
    <property type="entry name" value="ABC transporter type 1, transmembrane domain"/>
    <property type="match status" value="1"/>
</dbReference>
<evidence type="ECO:0000313" key="7">
    <source>
        <dbReference type="EMBL" id="SVB51593.1"/>
    </source>
</evidence>
<dbReference type="InterPro" id="IPR011527">
    <property type="entry name" value="ABC1_TM_dom"/>
</dbReference>
<dbReference type="GO" id="GO:0005524">
    <property type="term" value="F:ATP binding"/>
    <property type="evidence" value="ECO:0007669"/>
    <property type="project" value="InterPro"/>
</dbReference>
<proteinExistence type="predicted"/>
<dbReference type="InterPro" id="IPR027417">
    <property type="entry name" value="P-loop_NTPase"/>
</dbReference>